<dbReference type="Proteomes" id="UP000830552">
    <property type="component" value="Chromosome"/>
</dbReference>
<evidence type="ECO:0000259" key="3">
    <source>
        <dbReference type="Pfam" id="PF08719"/>
    </source>
</evidence>
<accession>A0ABY4K2V6</accession>
<comment type="catalytic activity">
    <reaction evidence="1">
        <text>5-amino-6-(5-phospho-D-ribosylamino)uracil + H2O = 5,6-diaminouracil + D-ribose 5-phosphate</text>
        <dbReference type="Rhea" id="RHEA:55020"/>
        <dbReference type="ChEBI" id="CHEBI:15377"/>
        <dbReference type="ChEBI" id="CHEBI:46252"/>
        <dbReference type="ChEBI" id="CHEBI:58453"/>
        <dbReference type="ChEBI" id="CHEBI:78346"/>
    </reaction>
</comment>
<gene>
    <name evidence="4" type="ORF">M0D58_11615</name>
</gene>
<keyword evidence="5" id="KW-1185">Reference proteome</keyword>
<evidence type="ECO:0000256" key="1">
    <source>
        <dbReference type="ARBA" id="ARBA00000022"/>
    </source>
</evidence>
<dbReference type="NCBIfam" id="TIGR02464">
    <property type="entry name" value="ribofla_fusion"/>
    <property type="match status" value="1"/>
</dbReference>
<proteinExistence type="predicted"/>
<dbReference type="Pfam" id="PF08719">
    <property type="entry name" value="NADAR"/>
    <property type="match status" value="1"/>
</dbReference>
<reference evidence="4" key="1">
    <citation type="submission" date="2022-04" db="EMBL/GenBank/DDBJ databases">
        <title>Evolutionary, genomic, and biogeographic characterization of Chryseobacterium nepalense represented by a plastic-degrading bacterium AC3.</title>
        <authorList>
            <person name="Yin Z."/>
            <person name="Liu X."/>
            <person name="Wang D."/>
            <person name="Xie Z."/>
        </authorList>
    </citation>
    <scope>NUCLEOTIDE SEQUENCE</scope>
    <source>
        <strain evidence="4">AC3</strain>
    </source>
</reference>
<dbReference type="EMBL" id="CP096203">
    <property type="protein sequence ID" value="UPQ74696.1"/>
    <property type="molecule type" value="Genomic_DNA"/>
</dbReference>
<protein>
    <submittedName>
        <fullName evidence="4">NADAR family protein</fullName>
    </submittedName>
</protein>
<organism evidence="4 5">
    <name type="scientific">Chryseobacterium nepalense</name>
    <dbReference type="NCBI Taxonomy" id="1854498"/>
    <lineage>
        <taxon>Bacteria</taxon>
        <taxon>Pseudomonadati</taxon>
        <taxon>Bacteroidota</taxon>
        <taxon>Flavobacteriia</taxon>
        <taxon>Flavobacteriales</taxon>
        <taxon>Weeksellaceae</taxon>
        <taxon>Chryseobacterium group</taxon>
        <taxon>Chryseobacterium</taxon>
    </lineage>
</organism>
<sequence length="192" mass="22668">MTYTLESIVDRFNKNENLEFLFFWGHTVKDEITKACFSQWFPLQFREEEVIYKTAEHYMMAGKAKLFNDTEILEKILNSETPNLAKSLGRKIRNFNPEIWDEHKYHIVKQGNLLKFSQNETFKEFLLSTGDKILVEASPYDTIWGIGMLETDPKAKNPAQWNGENLLGFALMEVREELRINKNCKQYRKCLI</sequence>
<name>A0ABY4K2V6_9FLAO</name>
<feature type="domain" description="NADAR" evidence="3">
    <location>
        <begin position="22"/>
        <end position="179"/>
    </location>
</feature>
<evidence type="ECO:0000256" key="2">
    <source>
        <dbReference type="ARBA" id="ARBA00000751"/>
    </source>
</evidence>
<evidence type="ECO:0000313" key="5">
    <source>
        <dbReference type="Proteomes" id="UP000830552"/>
    </source>
</evidence>
<dbReference type="RefSeq" id="WP_248389409.1">
    <property type="nucleotide sequence ID" value="NZ_CP096203.1"/>
</dbReference>
<dbReference type="InterPro" id="IPR012816">
    <property type="entry name" value="NADAR"/>
</dbReference>
<dbReference type="CDD" id="cd15457">
    <property type="entry name" value="NADAR"/>
    <property type="match status" value="1"/>
</dbReference>
<dbReference type="InterPro" id="IPR037238">
    <property type="entry name" value="YbiA-like_sf"/>
</dbReference>
<evidence type="ECO:0000313" key="4">
    <source>
        <dbReference type="EMBL" id="UPQ74696.1"/>
    </source>
</evidence>
<comment type="catalytic activity">
    <reaction evidence="2">
        <text>2,5-diamino-6-hydroxy-4-(5-phosphoribosylamino)-pyrimidine + H2O = 2,5,6-triamino-4-hydroxypyrimidine + D-ribose 5-phosphate</text>
        <dbReference type="Rhea" id="RHEA:23436"/>
        <dbReference type="ChEBI" id="CHEBI:15377"/>
        <dbReference type="ChEBI" id="CHEBI:58614"/>
        <dbReference type="ChEBI" id="CHEBI:78346"/>
        <dbReference type="ChEBI" id="CHEBI:137796"/>
    </reaction>
</comment>
<dbReference type="Gene3D" id="1.10.357.40">
    <property type="entry name" value="YbiA-like"/>
    <property type="match status" value="1"/>
</dbReference>
<dbReference type="SUPFAM" id="SSF143990">
    <property type="entry name" value="YbiA-like"/>
    <property type="match status" value="1"/>
</dbReference>